<dbReference type="Pfam" id="PF07978">
    <property type="entry name" value="NIPSNAP"/>
    <property type="match status" value="1"/>
</dbReference>
<gene>
    <name evidence="2" type="ORF">GCM10023189_23120</name>
</gene>
<organism evidence="2 3">
    <name type="scientific">Nibrella saemangeumensis</name>
    <dbReference type="NCBI Taxonomy" id="1084526"/>
    <lineage>
        <taxon>Bacteria</taxon>
        <taxon>Pseudomonadati</taxon>
        <taxon>Bacteroidota</taxon>
        <taxon>Cytophagia</taxon>
        <taxon>Cytophagales</taxon>
        <taxon>Spirosomataceae</taxon>
        <taxon>Nibrella</taxon>
    </lineage>
</organism>
<dbReference type="SUPFAM" id="SSF54909">
    <property type="entry name" value="Dimeric alpha+beta barrel"/>
    <property type="match status" value="1"/>
</dbReference>
<reference evidence="3" key="1">
    <citation type="journal article" date="2019" name="Int. J. Syst. Evol. Microbiol.">
        <title>The Global Catalogue of Microorganisms (GCM) 10K type strain sequencing project: providing services to taxonomists for standard genome sequencing and annotation.</title>
        <authorList>
            <consortium name="The Broad Institute Genomics Platform"/>
            <consortium name="The Broad Institute Genome Sequencing Center for Infectious Disease"/>
            <person name="Wu L."/>
            <person name="Ma J."/>
        </authorList>
    </citation>
    <scope>NUCLEOTIDE SEQUENCE [LARGE SCALE GENOMIC DNA]</scope>
    <source>
        <strain evidence="3">JCM 17927</strain>
    </source>
</reference>
<dbReference type="Gene3D" id="3.30.70.100">
    <property type="match status" value="1"/>
</dbReference>
<evidence type="ECO:0000313" key="3">
    <source>
        <dbReference type="Proteomes" id="UP001501175"/>
    </source>
</evidence>
<dbReference type="RefSeq" id="WP_345243598.1">
    <property type="nucleotide sequence ID" value="NZ_BAABHD010000024.1"/>
</dbReference>
<dbReference type="InterPro" id="IPR012577">
    <property type="entry name" value="NIPSNAP"/>
</dbReference>
<name>A0ABP8MW63_9BACT</name>
<keyword evidence="3" id="KW-1185">Reference proteome</keyword>
<evidence type="ECO:0000259" key="1">
    <source>
        <dbReference type="Pfam" id="PF07978"/>
    </source>
</evidence>
<evidence type="ECO:0000313" key="2">
    <source>
        <dbReference type="EMBL" id="GAA4455336.1"/>
    </source>
</evidence>
<dbReference type="Proteomes" id="UP001501175">
    <property type="component" value="Unassembled WGS sequence"/>
</dbReference>
<dbReference type="InterPro" id="IPR011008">
    <property type="entry name" value="Dimeric_a/b-barrel"/>
</dbReference>
<protein>
    <recommendedName>
        <fullName evidence="1">NIPSNAP domain-containing protein</fullName>
    </recommendedName>
</protein>
<feature type="domain" description="NIPSNAP" evidence="1">
    <location>
        <begin position="8"/>
        <end position="95"/>
    </location>
</feature>
<proteinExistence type="predicted"/>
<comment type="caution">
    <text evidence="2">The sequence shown here is derived from an EMBL/GenBank/DDBJ whole genome shotgun (WGS) entry which is preliminary data.</text>
</comment>
<accession>A0ABP8MW63</accession>
<sequence length="98" mass="11657">MIVVRDIFQIEPDQMKLAKELAKQSRQIEDRLGHRTARILTDCVGEYYTLITESEFDSLAEYETAIKAVIADPEWQQFYPQFRRLMRSGRREIFTILE</sequence>
<dbReference type="EMBL" id="BAABHD010000024">
    <property type="protein sequence ID" value="GAA4455336.1"/>
    <property type="molecule type" value="Genomic_DNA"/>
</dbReference>